<keyword evidence="1" id="KW-1133">Transmembrane helix</keyword>
<dbReference type="InterPro" id="IPR050598">
    <property type="entry name" value="AminoAcid_Transporter"/>
</dbReference>
<keyword evidence="1" id="KW-0812">Transmembrane</keyword>
<evidence type="ECO:0000313" key="3">
    <source>
        <dbReference type="Proteomes" id="UP000242188"/>
    </source>
</evidence>
<comment type="caution">
    <text evidence="2">The sequence shown here is derived from an EMBL/GenBank/DDBJ whole genome shotgun (WGS) entry which is preliminary data.</text>
</comment>
<accession>A0A210QQ49</accession>
<proteinExistence type="predicted"/>
<dbReference type="PANTHER" id="PTHR11785:SF512">
    <property type="entry name" value="SOBREMESA, ISOFORM B"/>
    <property type="match status" value="1"/>
</dbReference>
<evidence type="ECO:0000256" key="1">
    <source>
        <dbReference type="SAM" id="Phobius"/>
    </source>
</evidence>
<dbReference type="Proteomes" id="UP000242188">
    <property type="component" value="Unassembled WGS sequence"/>
</dbReference>
<dbReference type="OrthoDB" id="5982228at2759"/>
<keyword evidence="3" id="KW-1185">Reference proteome</keyword>
<feature type="transmembrane region" description="Helical" evidence="1">
    <location>
        <begin position="76"/>
        <end position="96"/>
    </location>
</feature>
<dbReference type="Gene3D" id="1.20.1740.10">
    <property type="entry name" value="Amino acid/polyamine transporter I"/>
    <property type="match status" value="1"/>
</dbReference>
<feature type="transmembrane region" description="Helical" evidence="1">
    <location>
        <begin position="108"/>
        <end position="128"/>
    </location>
</feature>
<keyword evidence="1" id="KW-0472">Membrane</keyword>
<dbReference type="GO" id="GO:0015179">
    <property type="term" value="F:L-amino acid transmembrane transporter activity"/>
    <property type="evidence" value="ECO:0007669"/>
    <property type="project" value="TreeGrafter"/>
</dbReference>
<dbReference type="AlphaFoldDB" id="A0A210QQ49"/>
<gene>
    <name evidence="2" type="ORF">KP79_PYT13830</name>
</gene>
<dbReference type="PANTHER" id="PTHR11785">
    <property type="entry name" value="AMINO ACID TRANSPORTER"/>
    <property type="match status" value="1"/>
</dbReference>
<evidence type="ECO:0000313" key="2">
    <source>
        <dbReference type="EMBL" id="OWF50870.1"/>
    </source>
</evidence>
<sequence>MVNYKADNGQYLLNYKQNTVNGNSFPCLDGEESPTGTMINGHINGDLDKLKYRSNGNNNSGEITPVKQHVNLKKRVGLTSGIALIVGTMIGSGIFISPKGVLMGTGSVGLSIIVWVGCGVLSLMGYRLPLSLE</sequence>
<reference evidence="2 3" key="1">
    <citation type="journal article" date="2017" name="Nat. Ecol. Evol.">
        <title>Scallop genome provides insights into evolution of bilaterian karyotype and development.</title>
        <authorList>
            <person name="Wang S."/>
            <person name="Zhang J."/>
            <person name="Jiao W."/>
            <person name="Li J."/>
            <person name="Xun X."/>
            <person name="Sun Y."/>
            <person name="Guo X."/>
            <person name="Huan P."/>
            <person name="Dong B."/>
            <person name="Zhang L."/>
            <person name="Hu X."/>
            <person name="Sun X."/>
            <person name="Wang J."/>
            <person name="Zhao C."/>
            <person name="Wang Y."/>
            <person name="Wang D."/>
            <person name="Huang X."/>
            <person name="Wang R."/>
            <person name="Lv J."/>
            <person name="Li Y."/>
            <person name="Zhang Z."/>
            <person name="Liu B."/>
            <person name="Lu W."/>
            <person name="Hui Y."/>
            <person name="Liang J."/>
            <person name="Zhou Z."/>
            <person name="Hou R."/>
            <person name="Li X."/>
            <person name="Liu Y."/>
            <person name="Li H."/>
            <person name="Ning X."/>
            <person name="Lin Y."/>
            <person name="Zhao L."/>
            <person name="Xing Q."/>
            <person name="Dou J."/>
            <person name="Li Y."/>
            <person name="Mao J."/>
            <person name="Guo H."/>
            <person name="Dou H."/>
            <person name="Li T."/>
            <person name="Mu C."/>
            <person name="Jiang W."/>
            <person name="Fu Q."/>
            <person name="Fu X."/>
            <person name="Miao Y."/>
            <person name="Liu J."/>
            <person name="Yu Q."/>
            <person name="Li R."/>
            <person name="Liao H."/>
            <person name="Li X."/>
            <person name="Kong Y."/>
            <person name="Jiang Z."/>
            <person name="Chourrout D."/>
            <person name="Li R."/>
            <person name="Bao Z."/>
        </authorList>
    </citation>
    <scope>NUCLEOTIDE SEQUENCE [LARGE SCALE GENOMIC DNA]</scope>
    <source>
        <strain evidence="2 3">PY_sf001</strain>
    </source>
</reference>
<protein>
    <submittedName>
        <fullName evidence="2">Cystine/glutamate transporter</fullName>
    </submittedName>
</protein>
<name>A0A210QQ49_MIZYE</name>
<organism evidence="2 3">
    <name type="scientific">Mizuhopecten yessoensis</name>
    <name type="common">Japanese scallop</name>
    <name type="synonym">Patinopecten yessoensis</name>
    <dbReference type="NCBI Taxonomy" id="6573"/>
    <lineage>
        <taxon>Eukaryota</taxon>
        <taxon>Metazoa</taxon>
        <taxon>Spiralia</taxon>
        <taxon>Lophotrochozoa</taxon>
        <taxon>Mollusca</taxon>
        <taxon>Bivalvia</taxon>
        <taxon>Autobranchia</taxon>
        <taxon>Pteriomorphia</taxon>
        <taxon>Pectinida</taxon>
        <taxon>Pectinoidea</taxon>
        <taxon>Pectinidae</taxon>
        <taxon>Mizuhopecten</taxon>
    </lineage>
</organism>
<dbReference type="EMBL" id="NEDP02002420">
    <property type="protein sequence ID" value="OWF50870.1"/>
    <property type="molecule type" value="Genomic_DNA"/>
</dbReference>
<dbReference type="STRING" id="6573.A0A210QQ49"/>